<evidence type="ECO:0000313" key="2">
    <source>
        <dbReference type="EMBL" id="NAZ17385.1"/>
    </source>
</evidence>
<keyword evidence="1" id="KW-0472">Membrane</keyword>
<organism evidence="2 3">
    <name type="scientific">Glutamicibacter soli</name>
    <dbReference type="NCBI Taxonomy" id="453836"/>
    <lineage>
        <taxon>Bacteria</taxon>
        <taxon>Bacillati</taxon>
        <taxon>Actinomycetota</taxon>
        <taxon>Actinomycetes</taxon>
        <taxon>Micrococcales</taxon>
        <taxon>Micrococcaceae</taxon>
        <taxon>Glutamicibacter</taxon>
    </lineage>
</organism>
<keyword evidence="1" id="KW-1133">Transmembrane helix</keyword>
<feature type="transmembrane region" description="Helical" evidence="1">
    <location>
        <begin position="131"/>
        <end position="150"/>
    </location>
</feature>
<reference evidence="2 3" key="1">
    <citation type="submission" date="2020-01" db="EMBL/GenBank/DDBJ databases">
        <title>Glutamicibacter soli M275.</title>
        <authorList>
            <person name="Meng X."/>
        </authorList>
    </citation>
    <scope>NUCLEOTIDE SEQUENCE [LARGE SCALE GENOMIC DNA]</scope>
    <source>
        <strain evidence="2 3">M275</strain>
    </source>
</reference>
<evidence type="ECO:0000313" key="3">
    <source>
        <dbReference type="Proteomes" id="UP000477543"/>
    </source>
</evidence>
<gene>
    <name evidence="2" type="ORF">GT020_15125</name>
</gene>
<comment type="caution">
    <text evidence="2">The sequence shown here is derived from an EMBL/GenBank/DDBJ whole genome shotgun (WGS) entry which is preliminary data.</text>
</comment>
<protein>
    <submittedName>
        <fullName evidence="2">Uncharacterized protein</fullName>
    </submittedName>
</protein>
<dbReference type="EMBL" id="WYDN01000016">
    <property type="protein sequence ID" value="NAZ17385.1"/>
    <property type="molecule type" value="Genomic_DNA"/>
</dbReference>
<accession>A0A6L9GAD5</accession>
<dbReference type="AlphaFoldDB" id="A0A6L9GAD5"/>
<evidence type="ECO:0000256" key="1">
    <source>
        <dbReference type="SAM" id="Phobius"/>
    </source>
</evidence>
<keyword evidence="1" id="KW-0812">Transmembrane</keyword>
<feature type="transmembrane region" description="Helical" evidence="1">
    <location>
        <begin position="66"/>
        <end position="85"/>
    </location>
</feature>
<proteinExistence type="predicted"/>
<dbReference type="Proteomes" id="UP000477543">
    <property type="component" value="Unassembled WGS sequence"/>
</dbReference>
<feature type="transmembrane region" description="Helical" evidence="1">
    <location>
        <begin position="106"/>
        <end position="125"/>
    </location>
</feature>
<name>A0A6L9GAD5_9MICC</name>
<sequence length="288" mass="31747">MSTEPVESHDRGELMRRIAAVIGNVGVFTALLVYFGWVRSEVQAKALGIDESILNMSTRDYLLRSVRPVLVLMLVVALAVLVWVLMDQLLSMRLRRRGANDRIYRWTCRLLPAAIIVLPLAGWVLRGRFPATAYIAFPLLCAAGLLLLLYAFGLRSAAGKVPSLSADNGGLLRAGTAVLIGIALFSSVSNYATVEGTELARNFEAQVPLLPGVVVHSTTALNLDAPCVELTRISDKGYGCRYDGLRLLEHVGGQYFLIHDGWSREFGVVMSLRDDNPDVRFDFVRDNR</sequence>
<dbReference type="RefSeq" id="WP_161449851.1">
    <property type="nucleotide sequence ID" value="NZ_WYDN01000016.1"/>
</dbReference>
<feature type="transmembrane region" description="Helical" evidence="1">
    <location>
        <begin position="171"/>
        <end position="192"/>
    </location>
</feature>
<feature type="transmembrane region" description="Helical" evidence="1">
    <location>
        <begin position="18"/>
        <end position="37"/>
    </location>
</feature>